<dbReference type="PANTHER" id="PTHR43394:SF27">
    <property type="entry name" value="ATP-DEPENDENT TRANSLOCASE ABCB1-LIKE"/>
    <property type="match status" value="1"/>
</dbReference>
<dbReference type="InterPro" id="IPR017871">
    <property type="entry name" value="ABC_transporter-like_CS"/>
</dbReference>
<name>A0A815VRR3_ADIRI</name>
<dbReference type="Gene3D" id="3.30.559.30">
    <property type="entry name" value="Nonribosomal peptide synthetase, condensation domain"/>
    <property type="match status" value="1"/>
</dbReference>
<dbReference type="InterPro" id="IPR036640">
    <property type="entry name" value="ABC1_TM_sf"/>
</dbReference>
<keyword evidence="4 12" id="KW-0812">Transmembrane</keyword>
<feature type="transmembrane region" description="Helical" evidence="12">
    <location>
        <begin position="626"/>
        <end position="644"/>
    </location>
</feature>
<dbReference type="Gene3D" id="1.20.1560.10">
    <property type="entry name" value="ABC transporter type 1, transmembrane domain"/>
    <property type="match status" value="1"/>
</dbReference>
<dbReference type="GO" id="GO:0090374">
    <property type="term" value="P:oligopeptide export from mitochondrion"/>
    <property type="evidence" value="ECO:0007669"/>
    <property type="project" value="TreeGrafter"/>
</dbReference>
<dbReference type="OrthoDB" id="6500128at2759"/>
<dbReference type="PANTHER" id="PTHR43394">
    <property type="entry name" value="ATP-DEPENDENT PERMEASE MDL1, MITOCHONDRIAL"/>
    <property type="match status" value="1"/>
</dbReference>
<dbReference type="Gene3D" id="3.30.559.10">
    <property type="entry name" value="Chloramphenicol acetyltransferase-like domain"/>
    <property type="match status" value="1"/>
</dbReference>
<protein>
    <submittedName>
        <fullName evidence="15">Uncharacterized protein</fullName>
    </submittedName>
</protein>
<dbReference type="InterPro" id="IPR023213">
    <property type="entry name" value="CAT-like_dom_sf"/>
</dbReference>
<dbReference type="InterPro" id="IPR003593">
    <property type="entry name" value="AAA+_ATPase"/>
</dbReference>
<dbReference type="GO" id="GO:0005743">
    <property type="term" value="C:mitochondrial inner membrane"/>
    <property type="evidence" value="ECO:0007669"/>
    <property type="project" value="TreeGrafter"/>
</dbReference>
<feature type="domain" description="ABC transporter" evidence="13">
    <location>
        <begin position="692"/>
        <end position="928"/>
    </location>
</feature>
<feature type="transmembrane region" description="Helical" evidence="12">
    <location>
        <begin position="1134"/>
        <end position="1156"/>
    </location>
</feature>
<accession>A0A815VRR3</accession>
<evidence type="ECO:0000256" key="1">
    <source>
        <dbReference type="ARBA" id="ARBA00004141"/>
    </source>
</evidence>
<dbReference type="CDD" id="cd18577">
    <property type="entry name" value="ABC_6TM_Pgp_ABCB1_D1_like"/>
    <property type="match status" value="1"/>
</dbReference>
<evidence type="ECO:0000313" key="15">
    <source>
        <dbReference type="EMBL" id="CAF1538671.1"/>
    </source>
</evidence>
<evidence type="ECO:0000256" key="11">
    <source>
        <dbReference type="ARBA" id="ARBA00023180"/>
    </source>
</evidence>
<dbReference type="Proteomes" id="UP000663852">
    <property type="component" value="Unassembled WGS sequence"/>
</dbReference>
<dbReference type="PROSITE" id="PS00211">
    <property type="entry name" value="ABC_TRANSPORTER_1"/>
    <property type="match status" value="2"/>
</dbReference>
<feature type="transmembrane region" description="Helical" evidence="12">
    <location>
        <begin position="1045"/>
        <end position="1065"/>
    </location>
</feature>
<keyword evidence="9 12" id="KW-1133">Transmembrane helix</keyword>
<dbReference type="FunFam" id="1.20.1560.10:FF:000009">
    <property type="entry name" value="ABC transporter B family member 1"/>
    <property type="match status" value="1"/>
</dbReference>
<comment type="similarity">
    <text evidence="2">Belongs to the ABC transporter superfamily. ABCB family. Multidrug resistance exporter (TC 3.A.1.201) subfamily.</text>
</comment>
<feature type="transmembrane region" description="Helical" evidence="12">
    <location>
        <begin position="322"/>
        <end position="350"/>
    </location>
</feature>
<evidence type="ECO:0000259" key="14">
    <source>
        <dbReference type="PROSITE" id="PS50929"/>
    </source>
</evidence>
<gene>
    <name evidence="15" type="ORF">EDS130_LOCUS45147</name>
</gene>
<dbReference type="GO" id="GO:0016887">
    <property type="term" value="F:ATP hydrolysis activity"/>
    <property type="evidence" value="ECO:0007669"/>
    <property type="project" value="InterPro"/>
</dbReference>
<dbReference type="CDD" id="cd18578">
    <property type="entry name" value="ABC_6TM_Pgp_ABCB1_D2_like"/>
    <property type="match status" value="1"/>
</dbReference>
<organism evidence="15 16">
    <name type="scientific">Adineta ricciae</name>
    <name type="common">Rotifer</name>
    <dbReference type="NCBI Taxonomy" id="249248"/>
    <lineage>
        <taxon>Eukaryota</taxon>
        <taxon>Metazoa</taxon>
        <taxon>Spiralia</taxon>
        <taxon>Gnathifera</taxon>
        <taxon>Rotifera</taxon>
        <taxon>Eurotatoria</taxon>
        <taxon>Bdelloidea</taxon>
        <taxon>Adinetida</taxon>
        <taxon>Adinetidae</taxon>
        <taxon>Adineta</taxon>
    </lineage>
</organism>
<keyword evidence="11" id="KW-0325">Glycoprotein</keyword>
<dbReference type="InterPro" id="IPR003439">
    <property type="entry name" value="ABC_transporter-like_ATP-bd"/>
</dbReference>
<keyword evidence="8" id="KW-1278">Translocase</keyword>
<evidence type="ECO:0000256" key="8">
    <source>
        <dbReference type="ARBA" id="ARBA00022967"/>
    </source>
</evidence>
<dbReference type="EMBL" id="CAJNOJ010001015">
    <property type="protein sequence ID" value="CAF1538671.1"/>
    <property type="molecule type" value="Genomic_DNA"/>
</dbReference>
<evidence type="ECO:0000256" key="6">
    <source>
        <dbReference type="ARBA" id="ARBA00022741"/>
    </source>
</evidence>
<keyword evidence="7" id="KW-0067">ATP-binding</keyword>
<evidence type="ECO:0000256" key="12">
    <source>
        <dbReference type="SAM" id="Phobius"/>
    </source>
</evidence>
<feature type="transmembrane region" description="Helical" evidence="12">
    <location>
        <begin position="591"/>
        <end position="614"/>
    </location>
</feature>
<keyword evidence="10 12" id="KW-0472">Membrane</keyword>
<dbReference type="Pfam" id="PF00005">
    <property type="entry name" value="ABC_tran"/>
    <property type="match status" value="2"/>
</dbReference>
<feature type="transmembrane region" description="Helical" evidence="12">
    <location>
        <begin position="488"/>
        <end position="508"/>
    </location>
</feature>
<dbReference type="SUPFAM" id="SSF52540">
    <property type="entry name" value="P-loop containing nucleoside triphosphate hydrolases"/>
    <property type="match status" value="2"/>
</dbReference>
<keyword evidence="5" id="KW-0677">Repeat</keyword>
<dbReference type="Pfam" id="PF00668">
    <property type="entry name" value="Condensation"/>
    <property type="match status" value="1"/>
</dbReference>
<evidence type="ECO:0000256" key="2">
    <source>
        <dbReference type="ARBA" id="ARBA00007577"/>
    </source>
</evidence>
<dbReference type="InterPro" id="IPR011527">
    <property type="entry name" value="ABC1_TM_dom"/>
</dbReference>
<dbReference type="Gene3D" id="3.40.50.300">
    <property type="entry name" value="P-loop containing nucleotide triphosphate hydrolases"/>
    <property type="match status" value="2"/>
</dbReference>
<dbReference type="SUPFAM" id="SSF90123">
    <property type="entry name" value="ABC transporter transmembrane region"/>
    <property type="match status" value="2"/>
</dbReference>
<dbReference type="FunFam" id="3.40.50.300:FF:000916">
    <property type="entry name" value="ABC transporter B family member 9"/>
    <property type="match status" value="1"/>
</dbReference>
<evidence type="ECO:0000256" key="5">
    <source>
        <dbReference type="ARBA" id="ARBA00022737"/>
    </source>
</evidence>
<feature type="transmembrane region" description="Helical" evidence="12">
    <location>
        <begin position="1226"/>
        <end position="1249"/>
    </location>
</feature>
<keyword evidence="6" id="KW-0547">Nucleotide-binding</keyword>
<feature type="transmembrane region" description="Helical" evidence="12">
    <location>
        <begin position="1261"/>
        <end position="1282"/>
    </location>
</feature>
<evidence type="ECO:0000313" key="16">
    <source>
        <dbReference type="Proteomes" id="UP000663852"/>
    </source>
</evidence>
<evidence type="ECO:0000256" key="10">
    <source>
        <dbReference type="ARBA" id="ARBA00023136"/>
    </source>
</evidence>
<feature type="transmembrane region" description="Helical" evidence="12">
    <location>
        <begin position="514"/>
        <end position="533"/>
    </location>
</feature>
<comment type="subcellular location">
    <subcellularLocation>
        <location evidence="1">Membrane</location>
        <topology evidence="1">Multi-pass membrane protein</topology>
    </subcellularLocation>
</comment>
<proteinExistence type="inferred from homology"/>
<dbReference type="CDD" id="cd03249">
    <property type="entry name" value="ABC_MTABC3_MDL1_MDL2"/>
    <property type="match status" value="2"/>
</dbReference>
<dbReference type="SUPFAM" id="SSF52777">
    <property type="entry name" value="CoA-dependent acyltransferases"/>
    <property type="match status" value="2"/>
</dbReference>
<dbReference type="GO" id="GO:0015421">
    <property type="term" value="F:ABC-type oligopeptide transporter activity"/>
    <property type="evidence" value="ECO:0007669"/>
    <property type="project" value="TreeGrafter"/>
</dbReference>
<dbReference type="FunFam" id="3.40.50.300:FF:000479">
    <property type="entry name" value="Multidrug resistance protein 1A"/>
    <property type="match status" value="1"/>
</dbReference>
<dbReference type="Pfam" id="PF00664">
    <property type="entry name" value="ABC_membrane"/>
    <property type="match status" value="2"/>
</dbReference>
<dbReference type="InterPro" id="IPR027417">
    <property type="entry name" value="P-loop_NTPase"/>
</dbReference>
<feature type="domain" description="ABC transmembrane type-1" evidence="14">
    <location>
        <begin position="326"/>
        <end position="655"/>
    </location>
</feature>
<evidence type="ECO:0000256" key="9">
    <source>
        <dbReference type="ARBA" id="ARBA00022989"/>
    </source>
</evidence>
<evidence type="ECO:0000256" key="7">
    <source>
        <dbReference type="ARBA" id="ARBA00022840"/>
    </source>
</evidence>
<keyword evidence="3" id="KW-0813">Transport</keyword>
<evidence type="ECO:0000256" key="4">
    <source>
        <dbReference type="ARBA" id="ARBA00022692"/>
    </source>
</evidence>
<feature type="domain" description="ABC transporter" evidence="13">
    <location>
        <begin position="1321"/>
        <end position="1559"/>
    </location>
</feature>
<evidence type="ECO:0000259" key="13">
    <source>
        <dbReference type="PROSITE" id="PS50893"/>
    </source>
</evidence>
<dbReference type="PROSITE" id="PS50893">
    <property type="entry name" value="ABC_TRANSPORTER_2"/>
    <property type="match status" value="2"/>
</dbReference>
<dbReference type="PROSITE" id="PS50929">
    <property type="entry name" value="ABC_TM1F"/>
    <property type="match status" value="2"/>
</dbReference>
<dbReference type="InterPro" id="IPR001242">
    <property type="entry name" value="Condensation_dom"/>
</dbReference>
<feature type="transmembrane region" description="Helical" evidence="12">
    <location>
        <begin position="413"/>
        <end position="438"/>
    </location>
</feature>
<sequence>MLEILRCSDLFDLATGRVLHCQIIRQHTHSFDDNDDQLSDGDIISFNIHHSAFDGGSAATFLRDLSVAYESDAELETDDHALQYIDYATHERQLDMSASADFWRVQLDGYDLERGLALPVDQHRLSNNERSGGAWVGQFTFDDDLSRSFLSFASSHNVTPFQLGLATFYAYLFKLTGGQQDLCVGSINANRYRVELRNMIGMFVATLPYRVQLDPNGSFEQLVEQVRDRCLSILEHSHYPLQHIIGNHHAPAFLETMFDFITIESNVEQVNLGGAMLQSVALEQSDSIAKNVEQSTAVAAAERSLQSVPFFSLFRFANQFDLLLLIVGLLSAFAHGAFGPLMLFFFSAMIETFSGQPTNFCKLNFTALSIQYCQPDTLLTSANYLRHINQCNLTWTINDTSPIMFRAQLHRQALSLIGAGCVSVVFAFLQTSFCSLACERQTRRIREIAFDALLKKEITYFDTHTIGELSTILISNVNKIHDGIGDKLGLSVQFVSKIALSLIVAFYHGWKMTLVILSLAPAIWIVLIVASKIEQNIFGQELKAYECAGAIAEEVFRNIRTVLSFNGVEYEQAKYEKSLEHSRKQGIKRGAIVGLVSSFVYAAAFASHALAFWYGNRLIQSEDYGIGRVVLIFFSVVMAISSLGQSTSYYQAIGQAKVAAASVWDVICLEKSTTTAVDSEEKTLNVDFRGTVKVDNVFFSYPSRPDVSVLRGLSFEARPGQIVALVGASGCGKSTCVQILQQFYRPTKGRILFDDEPIENFNLQALRQQIGVVNQEPTLFATTIFRNIQYGQPSATLDDIQAAAMAANAHDFIMSLPEKYETVVGERGIQLSGGERQRIVIARALVRRPTLLLLDEASSALDNQSEKLVQKALKNTSKDRTTIVIAHRLSTVLHANKIVVIDNGMVIEEGTHHELMQRQSAYYALVNSEMFEQSSEDDNRQSQMKLTPSIEDYCDSTALDEETIVLQNGTKTTKNKSEKTIRWPSLAILKINRPEIPLIVVGALASIFNGGLEPMSAVLLSETIGIYQGCDRQVQNEKIQMCIRLYLLLAVVIAMTMFIQNYMFARSGEALTKRLRAKAFRSILQQEMAWFDRVENNTGTLCTRLSMDAVTIQGVAGARIGTILSSFANLGVGLLIAFIFCWQLSLVALVFIPFILTGGFLQGYLMNGYFNQDSKTLETAGSLATQALQNIRTVRQLAIESRLLNDYCHLLDIPYKSSFKRVYTFALIYSLTISVSFFSMAAVFSYGGLLVEQKVTTFTNIIMIVNCMLFGAQTFGHSVALAPDYGKAVSAAQRMLALFARQSTIPVMCGGSKLKNFTGALHFKDVEFAYPTRPCLEILHNFNLDIQNGQRIALVGTSGSGKSTVLHLVERFYDVLNGSVLIDSKDLRDIDINWWRSQVGVITQEPVLFSGSIAENLAYGDLSRAVTIDEMIGAAKTANIHEFIQQLPQGYQTCVGSRGDQLSGGQKQRLAIARVLIRNPKVVLLDEPTSALDSENEKVVNEALTCAMIGRTTIIVAHRLSTIRDADLICVLHHGHIIESGTHFQLLAKKGHYYKLLQCAKEA</sequence>
<dbReference type="GO" id="GO:0005524">
    <property type="term" value="F:ATP binding"/>
    <property type="evidence" value="ECO:0007669"/>
    <property type="project" value="UniProtKB-KW"/>
</dbReference>
<feature type="domain" description="ABC transmembrane type-1" evidence="14">
    <location>
        <begin position="1000"/>
        <end position="1287"/>
    </location>
</feature>
<reference evidence="15" key="1">
    <citation type="submission" date="2021-02" db="EMBL/GenBank/DDBJ databases">
        <authorList>
            <person name="Nowell W R."/>
        </authorList>
    </citation>
    <scope>NUCLEOTIDE SEQUENCE</scope>
</reference>
<dbReference type="InterPro" id="IPR039421">
    <property type="entry name" value="Type_1_exporter"/>
</dbReference>
<dbReference type="SMART" id="SM00382">
    <property type="entry name" value="AAA"/>
    <property type="match status" value="2"/>
</dbReference>
<comment type="caution">
    <text evidence="15">The sequence shown here is derived from an EMBL/GenBank/DDBJ whole genome shotgun (WGS) entry which is preliminary data.</text>
</comment>
<evidence type="ECO:0000256" key="3">
    <source>
        <dbReference type="ARBA" id="ARBA00022448"/>
    </source>
</evidence>